<feature type="domain" description="N-end rule aminoacyl transferase C-terminal" evidence="1">
    <location>
        <begin position="92"/>
        <end position="207"/>
    </location>
</feature>
<dbReference type="PANTHER" id="PTHR21367">
    <property type="entry name" value="ARGININE-TRNA-PROTEIN TRANSFERASE 1"/>
    <property type="match status" value="1"/>
</dbReference>
<dbReference type="RefSeq" id="WP_345738895.1">
    <property type="nucleotide sequence ID" value="NZ_BAABIA010000014.1"/>
</dbReference>
<organism evidence="2 3">
    <name type="scientific">Prosthecobacter algae</name>
    <dbReference type="NCBI Taxonomy" id="1144682"/>
    <lineage>
        <taxon>Bacteria</taxon>
        <taxon>Pseudomonadati</taxon>
        <taxon>Verrucomicrobiota</taxon>
        <taxon>Verrucomicrobiia</taxon>
        <taxon>Verrucomicrobiales</taxon>
        <taxon>Verrucomicrobiaceae</taxon>
        <taxon>Prosthecobacter</taxon>
    </lineage>
</organism>
<dbReference type="EMBL" id="BAABIA010000014">
    <property type="protein sequence ID" value="GAA5149495.1"/>
    <property type="molecule type" value="Genomic_DNA"/>
</dbReference>
<name>A0ABP9PNE3_9BACT</name>
<dbReference type="PANTHER" id="PTHR21367:SF1">
    <property type="entry name" value="ARGINYL-TRNA--PROTEIN TRANSFERASE 1"/>
    <property type="match status" value="1"/>
</dbReference>
<dbReference type="Proteomes" id="UP001499852">
    <property type="component" value="Unassembled WGS sequence"/>
</dbReference>
<evidence type="ECO:0000313" key="2">
    <source>
        <dbReference type="EMBL" id="GAA5149495.1"/>
    </source>
</evidence>
<evidence type="ECO:0000313" key="3">
    <source>
        <dbReference type="Proteomes" id="UP001499852"/>
    </source>
</evidence>
<sequence>MSAILNQAFHCPSVPPEIMDRLWEAGWRHFGPSFYRYSLSVDDGGVRTITPLRLDLENFTLSKSQRRVLRKNEDLRHEFAPATLSMQARMMFQRHKARFKDNIPDDLDTFLSETPATVPCTCQECRVYAGDELIAISYLDIGQEATSAVYGLFEPDHSPRSLGTYTLLKEIQHSQSLGCRYYYPGYATVEPSPYDYKKQLHGLEVLDWASGTWSPLPRSIPGR</sequence>
<dbReference type="InterPro" id="IPR016181">
    <property type="entry name" value="Acyl_CoA_acyltransferase"/>
</dbReference>
<keyword evidence="3" id="KW-1185">Reference proteome</keyword>
<dbReference type="Pfam" id="PF04377">
    <property type="entry name" value="ATE_C"/>
    <property type="match status" value="1"/>
</dbReference>
<proteinExistence type="predicted"/>
<accession>A0ABP9PNE3</accession>
<evidence type="ECO:0000259" key="1">
    <source>
        <dbReference type="Pfam" id="PF04377"/>
    </source>
</evidence>
<reference evidence="3" key="1">
    <citation type="journal article" date="2019" name="Int. J. Syst. Evol. Microbiol.">
        <title>The Global Catalogue of Microorganisms (GCM) 10K type strain sequencing project: providing services to taxonomists for standard genome sequencing and annotation.</title>
        <authorList>
            <consortium name="The Broad Institute Genomics Platform"/>
            <consortium name="The Broad Institute Genome Sequencing Center for Infectious Disease"/>
            <person name="Wu L."/>
            <person name="Ma J."/>
        </authorList>
    </citation>
    <scope>NUCLEOTIDE SEQUENCE [LARGE SCALE GENOMIC DNA]</scope>
    <source>
        <strain evidence="3">JCM 18053</strain>
    </source>
</reference>
<comment type="caution">
    <text evidence="2">The sequence shown here is derived from an EMBL/GenBank/DDBJ whole genome shotgun (WGS) entry which is preliminary data.</text>
</comment>
<gene>
    <name evidence="2" type="ORF">GCM10023213_47280</name>
</gene>
<protein>
    <recommendedName>
        <fullName evidence="1">N-end rule aminoacyl transferase C-terminal domain-containing protein</fullName>
    </recommendedName>
</protein>
<dbReference type="SUPFAM" id="SSF55729">
    <property type="entry name" value="Acyl-CoA N-acyltransferases (Nat)"/>
    <property type="match status" value="1"/>
</dbReference>
<dbReference type="InterPro" id="IPR030700">
    <property type="entry name" value="N-end_Aminoacyl_Trfase"/>
</dbReference>
<dbReference type="InterPro" id="IPR007472">
    <property type="entry name" value="N-end_Aminoacyl_Trfase_C"/>
</dbReference>